<dbReference type="OrthoDB" id="2738831at2759"/>
<feature type="transmembrane region" description="Helical" evidence="1">
    <location>
        <begin position="193"/>
        <end position="219"/>
    </location>
</feature>
<keyword evidence="1" id="KW-0812">Transmembrane</keyword>
<dbReference type="EMBL" id="JAEVFJ010000005">
    <property type="protein sequence ID" value="KAH8104819.1"/>
    <property type="molecule type" value="Genomic_DNA"/>
</dbReference>
<protein>
    <submittedName>
        <fullName evidence="2">Uncharacterized protein</fullName>
    </submittedName>
</protein>
<evidence type="ECO:0000256" key="1">
    <source>
        <dbReference type="SAM" id="Phobius"/>
    </source>
</evidence>
<dbReference type="AlphaFoldDB" id="A0A8K0XSZ0"/>
<comment type="caution">
    <text evidence="2">The sequence shown here is derived from an EMBL/GenBank/DDBJ whole genome shotgun (WGS) entry which is preliminary data.</text>
</comment>
<keyword evidence="1" id="KW-1133">Transmembrane helix</keyword>
<dbReference type="Proteomes" id="UP000813824">
    <property type="component" value="Unassembled WGS sequence"/>
</dbReference>
<evidence type="ECO:0000313" key="3">
    <source>
        <dbReference type="Proteomes" id="UP000813824"/>
    </source>
</evidence>
<feature type="transmembrane region" description="Helical" evidence="1">
    <location>
        <begin position="123"/>
        <end position="145"/>
    </location>
</feature>
<dbReference type="PANTHER" id="PTHR40465:SF1">
    <property type="entry name" value="DUF6534 DOMAIN-CONTAINING PROTEIN"/>
    <property type="match status" value="1"/>
</dbReference>
<organism evidence="2 3">
    <name type="scientific">Cristinia sonorae</name>
    <dbReference type="NCBI Taxonomy" id="1940300"/>
    <lineage>
        <taxon>Eukaryota</taxon>
        <taxon>Fungi</taxon>
        <taxon>Dikarya</taxon>
        <taxon>Basidiomycota</taxon>
        <taxon>Agaricomycotina</taxon>
        <taxon>Agaricomycetes</taxon>
        <taxon>Agaricomycetidae</taxon>
        <taxon>Agaricales</taxon>
        <taxon>Pleurotineae</taxon>
        <taxon>Stephanosporaceae</taxon>
        <taxon>Cristinia</taxon>
    </lineage>
</organism>
<gene>
    <name evidence="2" type="ORF">BXZ70DRAFT_619967</name>
</gene>
<proteinExistence type="predicted"/>
<name>A0A8K0XSZ0_9AGAR</name>
<dbReference type="PANTHER" id="PTHR40465">
    <property type="entry name" value="CHROMOSOME 1, WHOLE GENOME SHOTGUN SEQUENCE"/>
    <property type="match status" value="1"/>
</dbReference>
<feature type="transmembrane region" description="Helical" evidence="1">
    <location>
        <begin position="45"/>
        <end position="67"/>
    </location>
</feature>
<keyword evidence="3" id="KW-1185">Reference proteome</keyword>
<accession>A0A8K0XSZ0</accession>
<feature type="transmembrane region" description="Helical" evidence="1">
    <location>
        <begin position="157"/>
        <end position="181"/>
    </location>
</feature>
<evidence type="ECO:0000313" key="2">
    <source>
        <dbReference type="EMBL" id="KAH8104819.1"/>
    </source>
</evidence>
<sequence length="226" mass="25810">MLLPLCYVCLKRNRVYQQKSDIPRITPLLHRHMSHTVEGWKPYKLAWYVGCHALLLFYVGIPSRWILAPHMAQHWHYNDDSLFMKSLVAFLTVLDTLHLVLCAVTIYWYLVKNFSNSAELDKITWSMAFQTDCNGIVGVVVQMFFARRVWMMSKNWIITSLIVALGSLHFGLGVVFTVQSFTLGKFSKFNSLTWITCTGLGSAAAADILIAASMCYYLAQKRTGIQ</sequence>
<feature type="transmembrane region" description="Helical" evidence="1">
    <location>
        <begin position="87"/>
        <end position="111"/>
    </location>
</feature>
<reference evidence="2" key="1">
    <citation type="journal article" date="2021" name="New Phytol.">
        <title>Evolutionary innovations through gain and loss of genes in the ectomycorrhizal Boletales.</title>
        <authorList>
            <person name="Wu G."/>
            <person name="Miyauchi S."/>
            <person name="Morin E."/>
            <person name="Kuo A."/>
            <person name="Drula E."/>
            <person name="Varga T."/>
            <person name="Kohler A."/>
            <person name="Feng B."/>
            <person name="Cao Y."/>
            <person name="Lipzen A."/>
            <person name="Daum C."/>
            <person name="Hundley H."/>
            <person name="Pangilinan J."/>
            <person name="Johnson J."/>
            <person name="Barry K."/>
            <person name="LaButti K."/>
            <person name="Ng V."/>
            <person name="Ahrendt S."/>
            <person name="Min B."/>
            <person name="Choi I.G."/>
            <person name="Park H."/>
            <person name="Plett J.M."/>
            <person name="Magnuson J."/>
            <person name="Spatafora J.W."/>
            <person name="Nagy L.G."/>
            <person name="Henrissat B."/>
            <person name="Grigoriev I.V."/>
            <person name="Yang Z.L."/>
            <person name="Xu J."/>
            <person name="Martin F.M."/>
        </authorList>
    </citation>
    <scope>NUCLEOTIDE SEQUENCE</scope>
    <source>
        <strain evidence="2">KKN 215</strain>
    </source>
</reference>
<keyword evidence="1" id="KW-0472">Membrane</keyword>